<evidence type="ECO:0000313" key="1">
    <source>
        <dbReference type="EMBL" id="OAT52240.1"/>
    </source>
</evidence>
<dbReference type="PATRIC" id="fig|1354272.4.peg.1682"/>
<organism evidence="1 2">
    <name type="scientific">Providencia heimbachae ATCC 35613</name>
    <dbReference type="NCBI Taxonomy" id="1354272"/>
    <lineage>
        <taxon>Bacteria</taxon>
        <taxon>Pseudomonadati</taxon>
        <taxon>Pseudomonadota</taxon>
        <taxon>Gammaproteobacteria</taxon>
        <taxon>Enterobacterales</taxon>
        <taxon>Morganellaceae</taxon>
        <taxon>Providencia</taxon>
    </lineage>
</organism>
<dbReference type="InterPro" id="IPR036237">
    <property type="entry name" value="Xyl_isomerase-like_sf"/>
</dbReference>
<dbReference type="Gene3D" id="3.20.20.150">
    <property type="entry name" value="Divalent-metal-dependent TIM barrel enzymes"/>
    <property type="match status" value="1"/>
</dbReference>
<protein>
    <submittedName>
        <fullName evidence="1">Epimerase</fullName>
    </submittedName>
</protein>
<dbReference type="RefSeq" id="WP_232007518.1">
    <property type="nucleotide sequence ID" value="NZ_LXEW01000024.1"/>
</dbReference>
<evidence type="ECO:0000313" key="2">
    <source>
        <dbReference type="Proteomes" id="UP000078224"/>
    </source>
</evidence>
<accession>A0A1B7JWF7</accession>
<dbReference type="Proteomes" id="UP000078224">
    <property type="component" value="Unassembled WGS sequence"/>
</dbReference>
<dbReference type="AlphaFoldDB" id="A0A1B7JWF7"/>
<keyword evidence="2" id="KW-1185">Reference proteome</keyword>
<proteinExistence type="predicted"/>
<dbReference type="SUPFAM" id="SSF51658">
    <property type="entry name" value="Xylose isomerase-like"/>
    <property type="match status" value="1"/>
</dbReference>
<comment type="caution">
    <text evidence="1">The sequence shown here is derived from an EMBL/GenBank/DDBJ whole genome shotgun (WGS) entry which is preliminary data.</text>
</comment>
<name>A0A1B7JWF7_9GAMM</name>
<gene>
    <name evidence="1" type="ORF">M998_1654</name>
</gene>
<sequence>MSKEIISKEIIVVTAAFGANTVKQMGGQQALLDIIHSAKADGVEIRQELLLAGDKLDEISAKLQSRQLSAVYSVPDTLFHEGAPINASKIQRYLDDAKQLKARFLKLSLGDLPKNYDLSAIIEILNAYSVQLVIENDQTEAGGHIEPLKRFFADVSAKKMPIKMAFDMANWYWLNEDPLSAAQYFAPFVAYIHVKTCQSRAGKMAAIALDNSDGSWKKVIQALPADVPRGIEFPLEGDDLRAVTEHYVSLLKEI</sequence>
<reference evidence="1 2" key="1">
    <citation type="submission" date="2016-04" db="EMBL/GenBank/DDBJ databases">
        <title>ATOL: Assembling a taxonomically balanced genome-scale reconstruction of the evolutionary history of the Enterobacteriaceae.</title>
        <authorList>
            <person name="Plunkett G.III."/>
            <person name="Neeno-Eckwall E.C."/>
            <person name="Glasner J.D."/>
            <person name="Perna N.T."/>
        </authorList>
    </citation>
    <scope>NUCLEOTIDE SEQUENCE [LARGE SCALE GENOMIC DNA]</scope>
    <source>
        <strain evidence="1 2">ATCC 35613</strain>
    </source>
</reference>
<dbReference type="EMBL" id="LXEW01000024">
    <property type="protein sequence ID" value="OAT52240.1"/>
    <property type="molecule type" value="Genomic_DNA"/>
</dbReference>